<keyword evidence="3" id="KW-0436">Ligase</keyword>
<dbReference type="GO" id="GO:0006435">
    <property type="term" value="P:threonyl-tRNA aminoacylation"/>
    <property type="evidence" value="ECO:0007669"/>
    <property type="project" value="TreeGrafter"/>
</dbReference>
<evidence type="ECO:0000259" key="2">
    <source>
        <dbReference type="Pfam" id="PF03129"/>
    </source>
</evidence>
<reference evidence="3" key="1">
    <citation type="submission" date="2019-08" db="EMBL/GenBank/DDBJ databases">
        <authorList>
            <person name="Kucharzyk K."/>
            <person name="Murdoch R.W."/>
            <person name="Higgins S."/>
            <person name="Loffler F."/>
        </authorList>
    </citation>
    <scope>NUCLEOTIDE SEQUENCE</scope>
</reference>
<sequence length="128" mass="14555">MRINNGEKPFFPLWLSPIQVRILPVADQHAEKAISIADQIPFRVDVDDRNLKIGKKIRDAEKEWIPYTIVVGDKEIDGETLPVRPRSGEQEDLTLNELIVRIQKETGGMPMTNINTPKLLSKRPVFVG</sequence>
<dbReference type="SUPFAM" id="SSF52954">
    <property type="entry name" value="Class II aaRS ABD-related"/>
    <property type="match status" value="1"/>
</dbReference>
<comment type="caution">
    <text evidence="3">The sequence shown here is derived from an EMBL/GenBank/DDBJ whole genome shotgun (WGS) entry which is preliminary data.</text>
</comment>
<dbReference type="PANTHER" id="PTHR11451:SF44">
    <property type="entry name" value="THREONINE--TRNA LIGASE, CHLOROPLASTIC_MITOCHONDRIAL 2"/>
    <property type="match status" value="1"/>
</dbReference>
<dbReference type="EMBL" id="VSSQ01114240">
    <property type="protein sequence ID" value="MPN50242.1"/>
    <property type="molecule type" value="Genomic_DNA"/>
</dbReference>
<evidence type="ECO:0000313" key="3">
    <source>
        <dbReference type="EMBL" id="MPN50242.1"/>
    </source>
</evidence>
<dbReference type="CDD" id="cd00860">
    <property type="entry name" value="ThrRS_anticodon"/>
    <property type="match status" value="1"/>
</dbReference>
<accession>A0A645IHB9</accession>
<name>A0A645IHB9_9ZZZZ</name>
<dbReference type="InterPro" id="IPR047246">
    <property type="entry name" value="ThrRS_anticodon"/>
</dbReference>
<organism evidence="3">
    <name type="scientific">bioreactor metagenome</name>
    <dbReference type="NCBI Taxonomy" id="1076179"/>
    <lineage>
        <taxon>unclassified sequences</taxon>
        <taxon>metagenomes</taxon>
        <taxon>ecological metagenomes</taxon>
    </lineage>
</organism>
<keyword evidence="1" id="KW-0648">Protein biosynthesis</keyword>
<gene>
    <name evidence="3" type="primary">thrS_39</name>
    <name evidence="3" type="ORF">SDC9_197868</name>
</gene>
<dbReference type="InterPro" id="IPR004154">
    <property type="entry name" value="Anticodon-bd"/>
</dbReference>
<evidence type="ECO:0000256" key="1">
    <source>
        <dbReference type="ARBA" id="ARBA00022917"/>
    </source>
</evidence>
<dbReference type="InterPro" id="IPR036621">
    <property type="entry name" value="Anticodon-bd_dom_sf"/>
</dbReference>
<feature type="domain" description="Anticodon-binding" evidence="2">
    <location>
        <begin position="19"/>
        <end position="104"/>
    </location>
</feature>
<dbReference type="Gene3D" id="3.40.50.800">
    <property type="entry name" value="Anticodon-binding domain"/>
    <property type="match status" value="1"/>
</dbReference>
<proteinExistence type="predicted"/>
<dbReference type="GO" id="GO:0004829">
    <property type="term" value="F:threonine-tRNA ligase activity"/>
    <property type="evidence" value="ECO:0007669"/>
    <property type="project" value="UniProtKB-EC"/>
</dbReference>
<dbReference type="FunFam" id="3.40.50.800:FF:000001">
    <property type="entry name" value="Threonine--tRNA ligase"/>
    <property type="match status" value="1"/>
</dbReference>
<dbReference type="EC" id="6.1.1.3" evidence="3"/>
<protein>
    <submittedName>
        <fullName evidence="3">Threonine--tRNA ligase</fullName>
        <ecNumber evidence="3">6.1.1.3</ecNumber>
    </submittedName>
</protein>
<dbReference type="Pfam" id="PF03129">
    <property type="entry name" value="HGTP_anticodon"/>
    <property type="match status" value="1"/>
</dbReference>
<dbReference type="PANTHER" id="PTHR11451">
    <property type="entry name" value="THREONINE-TRNA LIGASE"/>
    <property type="match status" value="1"/>
</dbReference>
<dbReference type="AlphaFoldDB" id="A0A645IHB9"/>